<dbReference type="AlphaFoldDB" id="W6Z3V6"/>
<proteinExistence type="inferred from homology"/>
<feature type="domain" description="Cullin N-terminal" evidence="3">
    <location>
        <begin position="10"/>
        <end position="85"/>
    </location>
</feature>
<sequence>MVLKWQKASQNLRGMSLYMKLIDHIEDNLGEILKQVKTSPSEDPLVFYTREWDKFMDSSTLLSKVLAYLDRVYIKGTIEDGGIQDYGGHFALYDIRTLHIIQRDSILVPGVRKRIHFAAWKAAVTGSGGEIIRHPAVEQIINLSSIRRPLPLPSNLRLRRLVLLTRPVDRLRRMMNKVGNPGRGSLVTLSHWALLIEDEPYKGTLHEIRVLKGASRRQTRRYSQTDGWARQVVGDTLLNNSNIQEYGLPLSNNCQRFCIDLFHSIRIPCNENDILKGVERYPYEFSAMIRSRRCQEFEWLSYDRYRGNLAPVPSIPTPIETYTVLALNTAPIIFIRWVEISAWRLVYMIFLVGLYALYAKPSGVGFRLISRRKEDPFKSIYREVTRQRHLRKLGSSSSTVSAFQISKGRRKVTMPVTSRKRGTPVGPISTPR</sequence>
<reference evidence="4 5" key="1">
    <citation type="journal article" date="2013" name="PLoS Genet.">
        <title>Comparative genome structure, secondary metabolite, and effector coding capacity across Cochliobolus pathogens.</title>
        <authorList>
            <person name="Condon B.J."/>
            <person name="Leng Y."/>
            <person name="Wu D."/>
            <person name="Bushley K.E."/>
            <person name="Ohm R.A."/>
            <person name="Otillar R."/>
            <person name="Martin J."/>
            <person name="Schackwitz W."/>
            <person name="Grimwood J."/>
            <person name="MohdZainudin N."/>
            <person name="Xue C."/>
            <person name="Wang R."/>
            <person name="Manning V.A."/>
            <person name="Dhillon B."/>
            <person name="Tu Z.J."/>
            <person name="Steffenson B.J."/>
            <person name="Salamov A."/>
            <person name="Sun H."/>
            <person name="Lowry S."/>
            <person name="LaButti K."/>
            <person name="Han J."/>
            <person name="Copeland A."/>
            <person name="Lindquist E."/>
            <person name="Barry K."/>
            <person name="Schmutz J."/>
            <person name="Baker S.E."/>
            <person name="Ciuffetti L.M."/>
            <person name="Grigoriev I.V."/>
            <person name="Zhong S."/>
            <person name="Turgeon B.G."/>
        </authorList>
    </citation>
    <scope>NUCLEOTIDE SEQUENCE [LARGE SCALE GENOMIC DNA]</scope>
    <source>
        <strain evidence="4 5">ATCC 44560</strain>
    </source>
</reference>
<dbReference type="HOGENOM" id="CLU_634563_0_0_1"/>
<accession>W6Z3V6</accession>
<evidence type="ECO:0000256" key="1">
    <source>
        <dbReference type="ARBA" id="ARBA00006019"/>
    </source>
</evidence>
<keyword evidence="2" id="KW-0472">Membrane</keyword>
<evidence type="ECO:0000313" key="5">
    <source>
        <dbReference type="Proteomes" id="UP000054032"/>
    </source>
</evidence>
<keyword evidence="5" id="KW-1185">Reference proteome</keyword>
<dbReference type="SUPFAM" id="SSF74788">
    <property type="entry name" value="Cullin repeat-like"/>
    <property type="match status" value="1"/>
</dbReference>
<dbReference type="InterPro" id="IPR016159">
    <property type="entry name" value="Cullin_repeat-like_dom_sf"/>
</dbReference>
<dbReference type="Gene3D" id="1.20.1310.10">
    <property type="entry name" value="Cullin Repeats"/>
    <property type="match status" value="1"/>
</dbReference>
<dbReference type="InterPro" id="IPR001373">
    <property type="entry name" value="Cullin_N"/>
</dbReference>
<organism evidence="4 5">
    <name type="scientific">Bipolaris oryzae ATCC 44560</name>
    <dbReference type="NCBI Taxonomy" id="930090"/>
    <lineage>
        <taxon>Eukaryota</taxon>
        <taxon>Fungi</taxon>
        <taxon>Dikarya</taxon>
        <taxon>Ascomycota</taxon>
        <taxon>Pezizomycotina</taxon>
        <taxon>Dothideomycetes</taxon>
        <taxon>Pleosporomycetidae</taxon>
        <taxon>Pleosporales</taxon>
        <taxon>Pleosporineae</taxon>
        <taxon>Pleosporaceae</taxon>
        <taxon>Bipolaris</taxon>
    </lineage>
</organism>
<name>W6Z3V6_COCMI</name>
<dbReference type="STRING" id="930090.W6Z3V6"/>
<feature type="transmembrane region" description="Helical" evidence="2">
    <location>
        <begin position="341"/>
        <end position="358"/>
    </location>
</feature>
<gene>
    <name evidence="4" type="ORF">COCMIDRAFT_27069</name>
</gene>
<dbReference type="EMBL" id="KI964000">
    <property type="protein sequence ID" value="EUC44640.1"/>
    <property type="molecule type" value="Genomic_DNA"/>
</dbReference>
<dbReference type="RefSeq" id="XP_007688828.1">
    <property type="nucleotide sequence ID" value="XM_007690638.1"/>
</dbReference>
<dbReference type="GeneID" id="19121058"/>
<protein>
    <recommendedName>
        <fullName evidence="3">Cullin N-terminal domain-containing protein</fullName>
    </recommendedName>
</protein>
<dbReference type="OrthoDB" id="10647982at2759"/>
<dbReference type="Pfam" id="PF00888">
    <property type="entry name" value="Cullin"/>
    <property type="match status" value="1"/>
</dbReference>
<dbReference type="Proteomes" id="UP000054032">
    <property type="component" value="Unassembled WGS sequence"/>
</dbReference>
<evidence type="ECO:0000313" key="4">
    <source>
        <dbReference type="EMBL" id="EUC44640.1"/>
    </source>
</evidence>
<dbReference type="KEGG" id="bor:COCMIDRAFT_27069"/>
<evidence type="ECO:0000256" key="2">
    <source>
        <dbReference type="SAM" id="Phobius"/>
    </source>
</evidence>
<evidence type="ECO:0000259" key="3">
    <source>
        <dbReference type="Pfam" id="PF00888"/>
    </source>
</evidence>
<comment type="similarity">
    <text evidence="1">Belongs to the cullin family.</text>
</comment>
<keyword evidence="2" id="KW-1133">Transmembrane helix</keyword>
<keyword evidence="2" id="KW-0812">Transmembrane</keyword>